<dbReference type="VEuPathDB" id="VectorBase:ADIR014635"/>
<dbReference type="EnsemblMetazoa" id="ADIR014635-RA">
    <property type="protein sequence ID" value="ADIR014635-PA"/>
    <property type="gene ID" value="ADIR014635"/>
</dbReference>
<organism evidence="1 2">
    <name type="scientific">Anopheles dirus</name>
    <dbReference type="NCBI Taxonomy" id="7168"/>
    <lineage>
        <taxon>Eukaryota</taxon>
        <taxon>Metazoa</taxon>
        <taxon>Ecdysozoa</taxon>
        <taxon>Arthropoda</taxon>
        <taxon>Hexapoda</taxon>
        <taxon>Insecta</taxon>
        <taxon>Pterygota</taxon>
        <taxon>Neoptera</taxon>
        <taxon>Endopterygota</taxon>
        <taxon>Diptera</taxon>
        <taxon>Nematocera</taxon>
        <taxon>Culicoidea</taxon>
        <taxon>Culicidae</taxon>
        <taxon>Anophelinae</taxon>
        <taxon>Anopheles</taxon>
    </lineage>
</organism>
<name>A0A182NXR4_9DIPT</name>
<accession>A0A182NXR4</accession>
<dbReference type="AlphaFoldDB" id="A0A182NXR4"/>
<reference evidence="2" key="1">
    <citation type="submission" date="2013-03" db="EMBL/GenBank/DDBJ databases">
        <title>The Genome Sequence of Anopheles dirus WRAIR2.</title>
        <authorList>
            <consortium name="The Broad Institute Genomics Platform"/>
            <person name="Neafsey D.E."/>
            <person name="Walton C."/>
            <person name="Walker B."/>
            <person name="Young S.K."/>
            <person name="Zeng Q."/>
            <person name="Gargeya S."/>
            <person name="Fitzgerald M."/>
            <person name="Haas B."/>
            <person name="Abouelleil A."/>
            <person name="Allen A.W."/>
            <person name="Alvarado L."/>
            <person name="Arachchi H.M."/>
            <person name="Berlin A.M."/>
            <person name="Chapman S.B."/>
            <person name="Gainer-Dewar J."/>
            <person name="Goldberg J."/>
            <person name="Griggs A."/>
            <person name="Gujja S."/>
            <person name="Hansen M."/>
            <person name="Howarth C."/>
            <person name="Imamovic A."/>
            <person name="Ireland A."/>
            <person name="Larimer J."/>
            <person name="McCowan C."/>
            <person name="Murphy C."/>
            <person name="Pearson M."/>
            <person name="Poon T.W."/>
            <person name="Priest M."/>
            <person name="Roberts A."/>
            <person name="Saif S."/>
            <person name="Shea T."/>
            <person name="Sisk P."/>
            <person name="Sykes S."/>
            <person name="Wortman J."/>
            <person name="Nusbaum C."/>
            <person name="Birren B."/>
        </authorList>
    </citation>
    <scope>NUCLEOTIDE SEQUENCE [LARGE SCALE GENOMIC DNA]</scope>
    <source>
        <strain evidence="2">WRAIR2</strain>
    </source>
</reference>
<sequence length="19" mass="2058">MRAHACVCVRELRGAISSV</sequence>
<evidence type="ECO:0000313" key="1">
    <source>
        <dbReference type="EnsemblMetazoa" id="ADIR014635-PA"/>
    </source>
</evidence>
<proteinExistence type="predicted"/>
<dbReference type="Proteomes" id="UP000075884">
    <property type="component" value="Unassembled WGS sequence"/>
</dbReference>
<protein>
    <submittedName>
        <fullName evidence="1">Uncharacterized protein</fullName>
    </submittedName>
</protein>
<keyword evidence="2" id="KW-1185">Reference proteome</keyword>
<reference evidence="1" key="2">
    <citation type="submission" date="2020-05" db="UniProtKB">
        <authorList>
            <consortium name="EnsemblMetazoa"/>
        </authorList>
    </citation>
    <scope>IDENTIFICATION</scope>
    <source>
        <strain evidence="1">WRAIR2</strain>
    </source>
</reference>
<evidence type="ECO:0000313" key="2">
    <source>
        <dbReference type="Proteomes" id="UP000075884"/>
    </source>
</evidence>